<dbReference type="RefSeq" id="WP_184016469.1">
    <property type="nucleotide sequence ID" value="NZ_JACHFD010000004.1"/>
</dbReference>
<proteinExistence type="predicted"/>
<dbReference type="AlphaFoldDB" id="A0A840V0J2"/>
<dbReference type="EMBL" id="JACHFD010000004">
    <property type="protein sequence ID" value="MBB5350833.1"/>
    <property type="molecule type" value="Genomic_DNA"/>
</dbReference>
<comment type="caution">
    <text evidence="2">The sequence shown here is derived from an EMBL/GenBank/DDBJ whole genome shotgun (WGS) entry which is preliminary data.</text>
</comment>
<evidence type="ECO:0000259" key="1">
    <source>
        <dbReference type="Pfam" id="PF04230"/>
    </source>
</evidence>
<name>A0A840V0J2_9BACT</name>
<accession>A0A840V0J2</accession>
<evidence type="ECO:0000313" key="2">
    <source>
        <dbReference type="EMBL" id="MBB5350833.1"/>
    </source>
</evidence>
<dbReference type="InterPro" id="IPR007345">
    <property type="entry name" value="Polysacch_pyruvyl_Trfase"/>
</dbReference>
<feature type="domain" description="Polysaccharide pyruvyl transferase" evidence="1">
    <location>
        <begin position="13"/>
        <end position="309"/>
    </location>
</feature>
<protein>
    <recommendedName>
        <fullName evidence="1">Polysaccharide pyruvyl transferase domain-containing protein</fullName>
    </recommendedName>
</protein>
<sequence>MKIGIVTFHFSDNFGAALQAYALRAFLLEEGHDARFVNYSPAHVEKGGRFRIGFSKKTWIANLKVAYLKFNAIRSERYGNTTQKEEFSTFRTKWLGLNGPRYDSLEDLRQISEHFDLLICGSDQIWSPSVQEGLDPAYFLDFGVEPVRRISFAASFGSATIDSLRESGATQLMAKLDSIAVREKNGVGLVTQLTGRVADWVCDPTCLLQSYDSLIGSVENEGENGHVFCYALRSDQGVREVAMSVANLLDTKLIAPANPFSRWSAIGETRYPGPAGWLSLISRSKFVVTNSFHGTMFSVLLRKPFIVVGLPGKKVGLNDRMISLLERLGLYDRFLPAGDPESAMHLLSKEIDWDAVGVKLADWRDSSIDYLRREINLSAKK</sequence>
<reference evidence="2 3" key="1">
    <citation type="submission" date="2020-08" db="EMBL/GenBank/DDBJ databases">
        <title>Genomic Encyclopedia of Type Strains, Phase IV (KMG-IV): sequencing the most valuable type-strain genomes for metagenomic binning, comparative biology and taxonomic classification.</title>
        <authorList>
            <person name="Goeker M."/>
        </authorList>
    </citation>
    <scope>NUCLEOTIDE SEQUENCE [LARGE SCALE GENOMIC DNA]</scope>
    <source>
        <strain evidence="2 3">YC6886</strain>
    </source>
</reference>
<evidence type="ECO:0000313" key="3">
    <source>
        <dbReference type="Proteomes" id="UP000557717"/>
    </source>
</evidence>
<dbReference type="Proteomes" id="UP000557717">
    <property type="component" value="Unassembled WGS sequence"/>
</dbReference>
<organism evidence="2 3">
    <name type="scientific">Haloferula luteola</name>
    <dbReference type="NCBI Taxonomy" id="595692"/>
    <lineage>
        <taxon>Bacteria</taxon>
        <taxon>Pseudomonadati</taxon>
        <taxon>Verrucomicrobiota</taxon>
        <taxon>Verrucomicrobiia</taxon>
        <taxon>Verrucomicrobiales</taxon>
        <taxon>Verrucomicrobiaceae</taxon>
        <taxon>Haloferula</taxon>
    </lineage>
</organism>
<keyword evidence="3" id="KW-1185">Reference proteome</keyword>
<gene>
    <name evidence="2" type="ORF">HNR46_001067</name>
</gene>
<dbReference type="Pfam" id="PF04230">
    <property type="entry name" value="PS_pyruv_trans"/>
    <property type="match status" value="1"/>
</dbReference>